<accession>A0A286GA06</accession>
<dbReference type="InterPro" id="IPR000595">
    <property type="entry name" value="cNMP-bd_dom"/>
</dbReference>
<dbReference type="InterPro" id="IPR018490">
    <property type="entry name" value="cNMP-bd_dom_sf"/>
</dbReference>
<dbReference type="PANTHER" id="PTHR24567">
    <property type="entry name" value="CRP FAMILY TRANSCRIPTIONAL REGULATORY PROTEIN"/>
    <property type="match status" value="1"/>
</dbReference>
<protein>
    <submittedName>
        <fullName evidence="2">cAMP-binding domain of CRP or a regulatory subunit of cAMP-dependent protein kinases</fullName>
    </submittedName>
</protein>
<dbReference type="EMBL" id="OCNJ01000002">
    <property type="protein sequence ID" value="SOD92340.1"/>
    <property type="molecule type" value="Genomic_DNA"/>
</dbReference>
<dbReference type="OrthoDB" id="433986at2"/>
<reference evidence="2 3" key="1">
    <citation type="submission" date="2017-09" db="EMBL/GenBank/DDBJ databases">
        <authorList>
            <person name="Ehlers B."/>
            <person name="Leendertz F.H."/>
        </authorList>
    </citation>
    <scope>NUCLEOTIDE SEQUENCE [LARGE SCALE GENOMIC DNA]</scope>
    <source>
        <strain evidence="2 3">USBA 140</strain>
    </source>
</reference>
<evidence type="ECO:0000313" key="2">
    <source>
        <dbReference type="EMBL" id="SOD92340.1"/>
    </source>
</evidence>
<evidence type="ECO:0000313" key="3">
    <source>
        <dbReference type="Proteomes" id="UP000219621"/>
    </source>
</evidence>
<dbReference type="SMART" id="SM00100">
    <property type="entry name" value="cNMP"/>
    <property type="match status" value="1"/>
</dbReference>
<keyword evidence="2" id="KW-0808">Transferase</keyword>
<sequence>MKTRKFKDGDVVYRQGDTSDSAYIVQSGRVDLFKDGATGPVLVATAGPGELFGEAGLLDSRPREGTAYCAGDVSVRVLPRREFLRRIENDPATAMTVMAKLAQRLRETDERAAMTAAWDGGAGLPVPVEHGEGALIVPPVVDPRRRTLMTRLFGRWRSSGGEPRESGSAVRPFRVLVAPFGNDPEDTQRPHVVAWLGQLEGFTAKDHGKPLPAEGDALLAQGERFRRADAIARRWLADDKADLVVWGEVDPEGRMIQVHFTAAPWADEDKAGQPVPLVWLPLPCYFDEGWAPLFHTAVMAAVEPRGDGQAQFLSLRLPGWLDAARTFIDTPVEGLYQIETAQIFAVYGMAAAVCGGLNPGSGMQEYGGDVLRSAIEWTPAENADVWYALQRQLGLTYQAIAERTNSPDYFHAAAEAYRQAIYGTERALDPTTWGSLHNRLGVVLFRLDMAEGNPDALREAVGAFQYALTVFTRQAFPWHWSEVMHNVSQVLQVYGDAHRNQEVLERAIITSRNALLIRRQETVPHLWAASRNSLGAALFLLAKHTRNGAPLVEAVQCFSDAVATYRVLGSRALGKVAEKNLDRAQGLLDRLGGESAVKG</sequence>
<dbReference type="Proteomes" id="UP000219621">
    <property type="component" value="Unassembled WGS sequence"/>
</dbReference>
<keyword evidence="3" id="KW-1185">Reference proteome</keyword>
<dbReference type="Pfam" id="PF00027">
    <property type="entry name" value="cNMP_binding"/>
    <property type="match status" value="1"/>
</dbReference>
<dbReference type="GO" id="GO:0016301">
    <property type="term" value="F:kinase activity"/>
    <property type="evidence" value="ECO:0007669"/>
    <property type="project" value="UniProtKB-KW"/>
</dbReference>
<dbReference type="InterPro" id="IPR050397">
    <property type="entry name" value="Env_Response_Regulators"/>
</dbReference>
<dbReference type="SUPFAM" id="SSF51206">
    <property type="entry name" value="cAMP-binding domain-like"/>
    <property type="match status" value="1"/>
</dbReference>
<dbReference type="InterPro" id="IPR014710">
    <property type="entry name" value="RmlC-like_jellyroll"/>
</dbReference>
<proteinExistence type="predicted"/>
<dbReference type="PROSITE" id="PS50042">
    <property type="entry name" value="CNMP_BINDING_3"/>
    <property type="match status" value="1"/>
</dbReference>
<dbReference type="SUPFAM" id="SSF48452">
    <property type="entry name" value="TPR-like"/>
    <property type="match status" value="1"/>
</dbReference>
<evidence type="ECO:0000259" key="1">
    <source>
        <dbReference type="PROSITE" id="PS50042"/>
    </source>
</evidence>
<dbReference type="GO" id="GO:0005829">
    <property type="term" value="C:cytosol"/>
    <property type="evidence" value="ECO:0007669"/>
    <property type="project" value="TreeGrafter"/>
</dbReference>
<dbReference type="AlphaFoldDB" id="A0A286GA06"/>
<dbReference type="InterPro" id="IPR011990">
    <property type="entry name" value="TPR-like_helical_dom_sf"/>
</dbReference>
<dbReference type="CDD" id="cd00038">
    <property type="entry name" value="CAP_ED"/>
    <property type="match status" value="1"/>
</dbReference>
<feature type="domain" description="Cyclic nucleotide-binding" evidence="1">
    <location>
        <begin position="1"/>
        <end position="104"/>
    </location>
</feature>
<dbReference type="PANTHER" id="PTHR24567:SF74">
    <property type="entry name" value="HTH-TYPE TRANSCRIPTIONAL REGULATOR ARCR"/>
    <property type="match status" value="1"/>
</dbReference>
<dbReference type="GO" id="GO:0003700">
    <property type="term" value="F:DNA-binding transcription factor activity"/>
    <property type="evidence" value="ECO:0007669"/>
    <property type="project" value="TreeGrafter"/>
</dbReference>
<organism evidence="2 3">
    <name type="scientific">Caenispirillum bisanense</name>
    <dbReference type="NCBI Taxonomy" id="414052"/>
    <lineage>
        <taxon>Bacteria</taxon>
        <taxon>Pseudomonadati</taxon>
        <taxon>Pseudomonadota</taxon>
        <taxon>Alphaproteobacteria</taxon>
        <taxon>Rhodospirillales</taxon>
        <taxon>Novispirillaceae</taxon>
        <taxon>Caenispirillum</taxon>
    </lineage>
</organism>
<keyword evidence="2" id="KW-0418">Kinase</keyword>
<gene>
    <name evidence="2" type="ORF">SAMN05421508_102385</name>
</gene>
<name>A0A286GA06_9PROT</name>
<dbReference type="PRINTS" id="PR00103">
    <property type="entry name" value="CAMPKINASE"/>
</dbReference>
<dbReference type="Gene3D" id="2.60.120.10">
    <property type="entry name" value="Jelly Rolls"/>
    <property type="match status" value="1"/>
</dbReference>
<dbReference type="RefSeq" id="WP_141415070.1">
    <property type="nucleotide sequence ID" value="NZ_OCNJ01000002.1"/>
</dbReference>
<dbReference type="Gene3D" id="1.25.40.10">
    <property type="entry name" value="Tetratricopeptide repeat domain"/>
    <property type="match status" value="1"/>
</dbReference>